<proteinExistence type="predicted"/>
<dbReference type="InterPro" id="IPR021120">
    <property type="entry name" value="KduI/IolB_isomerase"/>
</dbReference>
<dbReference type="InterPro" id="IPR011051">
    <property type="entry name" value="RmlC_Cupin_sf"/>
</dbReference>
<dbReference type="EC" id="5.3.1.30" evidence="2"/>
<comment type="caution">
    <text evidence="2">The sequence shown here is derived from an EMBL/GenBank/DDBJ whole genome shotgun (WGS) entry which is preliminary data.</text>
</comment>
<evidence type="ECO:0000313" key="3">
    <source>
        <dbReference type="Proteomes" id="UP001237448"/>
    </source>
</evidence>
<dbReference type="PIRSF" id="PIRSF036628">
    <property type="entry name" value="IolB"/>
    <property type="match status" value="1"/>
</dbReference>
<dbReference type="InterPro" id="IPR024203">
    <property type="entry name" value="Deoxy-glucuronate_isom_IolB"/>
</dbReference>
<accession>A0ABU0FJZ1</accession>
<name>A0ABU0FJZ1_9HYPH</name>
<dbReference type="Proteomes" id="UP001237448">
    <property type="component" value="Unassembled WGS sequence"/>
</dbReference>
<reference evidence="2 3" key="1">
    <citation type="submission" date="2023-07" db="EMBL/GenBank/DDBJ databases">
        <title>Genomic Encyclopedia of Type Strains, Phase IV (KMG-IV): sequencing the most valuable type-strain genomes for metagenomic binning, comparative biology and taxonomic classification.</title>
        <authorList>
            <person name="Goeker M."/>
        </authorList>
    </citation>
    <scope>NUCLEOTIDE SEQUENCE [LARGE SCALE GENOMIC DNA]</scope>
    <source>
        <strain evidence="2 3">DSM 5896</strain>
    </source>
</reference>
<dbReference type="SUPFAM" id="SSF51182">
    <property type="entry name" value="RmlC-like cupins"/>
    <property type="match status" value="1"/>
</dbReference>
<gene>
    <name evidence="2" type="ORF">J3R73_004593</name>
</gene>
<keyword evidence="3" id="KW-1185">Reference proteome</keyword>
<sequence length="268" mass="29350">MTDLLVKPNQPDADGRILHITPQSAGWGHVGFDLHLLAPGQTLQRGPEAMPGREILLVLVGGLGAVRAGGLDLASVGGRMTPFDDAPHSVYLPPGTGFAVTALTPLELAVCSAPATGLYPPRLIRAEEVEKLTRGTGTNTRHVRNILPETAQAEALLVVESVTPGGHWSSYPPHKHDTDDLPRESRLEETYYHRLRPEQGYALQRVYTDDRSIDETMAAYDRNVVLVPRGYHPVAAPYGFDLYYLNVMAGPVRTWRFQTEASHAFLMA</sequence>
<dbReference type="PANTHER" id="PTHR39193">
    <property type="entry name" value="5-DEOXY-GLUCURONATE ISOMERASE"/>
    <property type="match status" value="1"/>
</dbReference>
<dbReference type="PANTHER" id="PTHR39193:SF1">
    <property type="entry name" value="5-DEOXY-GLUCURONATE ISOMERASE"/>
    <property type="match status" value="1"/>
</dbReference>
<dbReference type="Gene3D" id="2.60.120.10">
    <property type="entry name" value="Jelly Rolls"/>
    <property type="match status" value="2"/>
</dbReference>
<dbReference type="Pfam" id="PF04962">
    <property type="entry name" value="KduI"/>
    <property type="match status" value="1"/>
</dbReference>
<dbReference type="RefSeq" id="WP_307432535.1">
    <property type="nucleotide sequence ID" value="NZ_JAUSVK010000001.1"/>
</dbReference>
<organism evidence="2 3">
    <name type="scientific">Labrys monachus</name>
    <dbReference type="NCBI Taxonomy" id="217067"/>
    <lineage>
        <taxon>Bacteria</taxon>
        <taxon>Pseudomonadati</taxon>
        <taxon>Pseudomonadota</taxon>
        <taxon>Alphaproteobacteria</taxon>
        <taxon>Hyphomicrobiales</taxon>
        <taxon>Xanthobacteraceae</taxon>
        <taxon>Labrys</taxon>
    </lineage>
</organism>
<keyword evidence="1 2" id="KW-0413">Isomerase</keyword>
<dbReference type="NCBIfam" id="TIGR04378">
    <property type="entry name" value="myo_inos_iolB"/>
    <property type="match status" value="1"/>
</dbReference>
<dbReference type="EMBL" id="JAUSVK010000001">
    <property type="protein sequence ID" value="MDQ0394801.1"/>
    <property type="molecule type" value="Genomic_DNA"/>
</dbReference>
<dbReference type="InterPro" id="IPR014710">
    <property type="entry name" value="RmlC-like_jellyroll"/>
</dbReference>
<protein>
    <submittedName>
        <fullName evidence="2">5-deoxy-glucuronate isomerase</fullName>
        <ecNumber evidence="2">5.3.1.30</ecNumber>
    </submittedName>
</protein>
<evidence type="ECO:0000313" key="2">
    <source>
        <dbReference type="EMBL" id="MDQ0394801.1"/>
    </source>
</evidence>
<dbReference type="GO" id="GO:0102482">
    <property type="term" value="F:5-deoxy-D-glucuronate isomerase activity"/>
    <property type="evidence" value="ECO:0007669"/>
    <property type="project" value="UniProtKB-EC"/>
</dbReference>
<evidence type="ECO:0000256" key="1">
    <source>
        <dbReference type="ARBA" id="ARBA00023235"/>
    </source>
</evidence>